<accession>A0A6A6TJI9</accession>
<comment type="similarity">
    <text evidence="1">Belongs to the TYW3 family.</text>
</comment>
<dbReference type="GO" id="GO:0008033">
    <property type="term" value="P:tRNA processing"/>
    <property type="evidence" value="ECO:0007669"/>
    <property type="project" value="UniProtKB-KW"/>
</dbReference>
<proteinExistence type="inferred from homology"/>
<evidence type="ECO:0000256" key="4">
    <source>
        <dbReference type="ARBA" id="ARBA00022679"/>
    </source>
</evidence>
<dbReference type="GO" id="GO:0008168">
    <property type="term" value="F:methyltransferase activity"/>
    <property type="evidence" value="ECO:0007669"/>
    <property type="project" value="UniProtKB-KW"/>
</dbReference>
<gene>
    <name evidence="11" type="ORF">K491DRAFT_675612</name>
</gene>
<name>A0A6A6TJI9_9PLEO</name>
<evidence type="ECO:0000256" key="1">
    <source>
        <dbReference type="ARBA" id="ARBA00008569"/>
    </source>
</evidence>
<dbReference type="GO" id="GO:0032259">
    <property type="term" value="P:methylation"/>
    <property type="evidence" value="ECO:0007669"/>
    <property type="project" value="UniProtKB-KW"/>
</dbReference>
<keyword evidence="12" id="KW-1185">Reference proteome</keyword>
<keyword evidence="6" id="KW-0819">tRNA processing</keyword>
<evidence type="ECO:0000313" key="11">
    <source>
        <dbReference type="EMBL" id="KAF2659387.1"/>
    </source>
</evidence>
<dbReference type="EMBL" id="MU004307">
    <property type="protein sequence ID" value="KAF2659387.1"/>
    <property type="molecule type" value="Genomic_DNA"/>
</dbReference>
<evidence type="ECO:0000259" key="10">
    <source>
        <dbReference type="Pfam" id="PF02676"/>
    </source>
</evidence>
<keyword evidence="3" id="KW-0489">Methyltransferase</keyword>
<keyword evidence="5" id="KW-0949">S-adenosyl-L-methionine</keyword>
<evidence type="ECO:0000256" key="3">
    <source>
        <dbReference type="ARBA" id="ARBA00022603"/>
    </source>
</evidence>
<sequence>MQSQFEAKKQQILRDLDVPENEYHDLSPKGSVDEPIRCLINEMNRLSGMVTTSSCSGRISVFLEGKKKVVQNIAIEKDRKAVPTGPGGKGGGSWLYISHYPVELGSSDLSSDFMTMFALQRRRDRLEQTLQSDCQYIHFKFEPMILHVLTASMDDSQKILTAALGAGFRESGALSLRPSKSGDINPVVAVRSTGYSLDAIIGYQNEQGDNVALVDENYLRTLVNIANERFRINYERIARFRAELLQQYTERQTGTSTLDNNAGWEDADVRRQRKRAEGLARQQQSQNQKSNKSPVPSSEVDEGVDIIFTHLDQETGKGQAMDT</sequence>
<dbReference type="InterPro" id="IPR003827">
    <property type="entry name" value="tRNA_yW-synthesising"/>
</dbReference>
<dbReference type="Proteomes" id="UP000799324">
    <property type="component" value="Unassembled WGS sequence"/>
</dbReference>
<keyword evidence="4" id="KW-0808">Transferase</keyword>
<evidence type="ECO:0000256" key="8">
    <source>
        <dbReference type="ARBA" id="ARBA00049202"/>
    </source>
</evidence>
<feature type="compositionally biased region" description="Low complexity" evidence="9">
    <location>
        <begin position="282"/>
        <end position="293"/>
    </location>
</feature>
<evidence type="ECO:0000256" key="6">
    <source>
        <dbReference type="ARBA" id="ARBA00022694"/>
    </source>
</evidence>
<evidence type="ECO:0000313" key="12">
    <source>
        <dbReference type="Proteomes" id="UP000799324"/>
    </source>
</evidence>
<dbReference type="AlphaFoldDB" id="A0A6A6TJI9"/>
<comment type="catalytic activity">
    <reaction evidence="8">
        <text>4-demethyl-7-[(3S)-3-amino-3-carboxypropyl]wyosine(37) in tRNA(Phe) + S-adenosyl-L-methionine = 7-[(3S)-3-amino-3-carboxypropyl]wyosine(37) in tRNA(Phe) + S-adenosyl-L-homocysteine + H(+)</text>
        <dbReference type="Rhea" id="RHEA:36635"/>
        <dbReference type="Rhea" id="RHEA-COMP:10378"/>
        <dbReference type="Rhea" id="RHEA-COMP:10379"/>
        <dbReference type="ChEBI" id="CHEBI:15378"/>
        <dbReference type="ChEBI" id="CHEBI:57856"/>
        <dbReference type="ChEBI" id="CHEBI:59789"/>
        <dbReference type="ChEBI" id="CHEBI:73543"/>
        <dbReference type="ChEBI" id="CHEBI:73550"/>
        <dbReference type="EC" id="2.1.1.282"/>
    </reaction>
</comment>
<feature type="region of interest" description="Disordered" evidence="9">
    <location>
        <begin position="272"/>
        <end position="323"/>
    </location>
</feature>
<protein>
    <recommendedName>
        <fullName evidence="2">tRNA(Phe) 7-[(3-amino-3-carboxypropyl)-4-demethylwyosine(37)-N(4)]-methyltransferase</fullName>
        <ecNumber evidence="2">2.1.1.282</ecNumber>
    </recommendedName>
    <alternativeName>
        <fullName evidence="7">tRNA(Phe) 7-((3-amino-3-carboxypropyl)-4-demethylwyosine(37)-N(4))-methyltransferase</fullName>
    </alternativeName>
</protein>
<evidence type="ECO:0000256" key="5">
    <source>
        <dbReference type="ARBA" id="ARBA00022691"/>
    </source>
</evidence>
<dbReference type="SUPFAM" id="SSF111278">
    <property type="entry name" value="SSo0622-like"/>
    <property type="match status" value="1"/>
</dbReference>
<dbReference type="EC" id="2.1.1.282" evidence="2"/>
<evidence type="ECO:0000256" key="2">
    <source>
        <dbReference type="ARBA" id="ARBA00012750"/>
    </source>
</evidence>
<organism evidence="11 12">
    <name type="scientific">Lophiostoma macrostomum CBS 122681</name>
    <dbReference type="NCBI Taxonomy" id="1314788"/>
    <lineage>
        <taxon>Eukaryota</taxon>
        <taxon>Fungi</taxon>
        <taxon>Dikarya</taxon>
        <taxon>Ascomycota</taxon>
        <taxon>Pezizomycotina</taxon>
        <taxon>Dothideomycetes</taxon>
        <taxon>Pleosporomycetidae</taxon>
        <taxon>Pleosporales</taxon>
        <taxon>Lophiostomataceae</taxon>
        <taxon>Lophiostoma</taxon>
    </lineage>
</organism>
<dbReference type="InterPro" id="IPR036602">
    <property type="entry name" value="tRNA_yW-synthesising-like_sf"/>
</dbReference>
<dbReference type="OrthoDB" id="263283at2759"/>
<reference evidence="11" key="1">
    <citation type="journal article" date="2020" name="Stud. Mycol.">
        <title>101 Dothideomycetes genomes: a test case for predicting lifestyles and emergence of pathogens.</title>
        <authorList>
            <person name="Haridas S."/>
            <person name="Albert R."/>
            <person name="Binder M."/>
            <person name="Bloem J."/>
            <person name="Labutti K."/>
            <person name="Salamov A."/>
            <person name="Andreopoulos B."/>
            <person name="Baker S."/>
            <person name="Barry K."/>
            <person name="Bills G."/>
            <person name="Bluhm B."/>
            <person name="Cannon C."/>
            <person name="Castanera R."/>
            <person name="Culley D."/>
            <person name="Daum C."/>
            <person name="Ezra D."/>
            <person name="Gonzalez J."/>
            <person name="Henrissat B."/>
            <person name="Kuo A."/>
            <person name="Liang C."/>
            <person name="Lipzen A."/>
            <person name="Lutzoni F."/>
            <person name="Magnuson J."/>
            <person name="Mondo S."/>
            <person name="Nolan M."/>
            <person name="Ohm R."/>
            <person name="Pangilinan J."/>
            <person name="Park H.-J."/>
            <person name="Ramirez L."/>
            <person name="Alfaro M."/>
            <person name="Sun H."/>
            <person name="Tritt A."/>
            <person name="Yoshinaga Y."/>
            <person name="Zwiers L.-H."/>
            <person name="Turgeon B."/>
            <person name="Goodwin S."/>
            <person name="Spatafora J."/>
            <person name="Crous P."/>
            <person name="Grigoriev I."/>
        </authorList>
    </citation>
    <scope>NUCLEOTIDE SEQUENCE</scope>
    <source>
        <strain evidence="11">CBS 122681</strain>
    </source>
</reference>
<feature type="domain" description="tRNA wybutosine-synthesizing protein" evidence="10">
    <location>
        <begin position="8"/>
        <end position="245"/>
    </location>
</feature>
<dbReference type="PANTHER" id="PTHR48418">
    <property type="entry name" value="TRNA WYBUTOSINE-SYNTHESIZING PROTEIN 3"/>
    <property type="match status" value="1"/>
</dbReference>
<evidence type="ECO:0000256" key="9">
    <source>
        <dbReference type="SAM" id="MobiDB-lite"/>
    </source>
</evidence>
<dbReference type="PANTHER" id="PTHR48418:SF1">
    <property type="entry name" value="TRNA WYBUTOSINE-SYNTHESIZING PROTEIN 3"/>
    <property type="match status" value="1"/>
</dbReference>
<evidence type="ECO:0000256" key="7">
    <source>
        <dbReference type="ARBA" id="ARBA00030554"/>
    </source>
</evidence>
<dbReference type="Gene3D" id="3.30.1960.10">
    <property type="entry name" value="tRNA wybutosine-synthesizing-like"/>
    <property type="match status" value="1"/>
</dbReference>
<dbReference type="Pfam" id="PF02676">
    <property type="entry name" value="TYW3"/>
    <property type="match status" value="1"/>
</dbReference>